<reference evidence="1 2" key="2">
    <citation type="submission" date="2007-09" db="EMBL/GenBank/DDBJ databases">
        <title>Draft genome sequence of Clostridium bolteae (ATCC BAA-613).</title>
        <authorList>
            <person name="Sudarsanam P."/>
            <person name="Ley R."/>
            <person name="Guruge J."/>
            <person name="Turnbaugh P.J."/>
            <person name="Mahowald M."/>
            <person name="Liep D."/>
            <person name="Gordon J."/>
        </authorList>
    </citation>
    <scope>NUCLEOTIDE SEQUENCE [LARGE SCALE GENOMIC DNA]</scope>
    <source>
        <strain evidence="2">ATCC BAA-613 / DSM 15670 / CCUG 46953 / JCM 12243 / WAL 16351</strain>
    </source>
</reference>
<reference evidence="1 2" key="1">
    <citation type="submission" date="2007-08" db="EMBL/GenBank/DDBJ databases">
        <authorList>
            <person name="Fulton L."/>
            <person name="Clifton S."/>
            <person name="Fulton B."/>
            <person name="Xu J."/>
            <person name="Minx P."/>
            <person name="Pepin K.H."/>
            <person name="Johnson M."/>
            <person name="Thiruvilangam P."/>
            <person name="Bhonagiri V."/>
            <person name="Nash W.E."/>
            <person name="Mardis E.R."/>
            <person name="Wilson R.K."/>
        </authorList>
    </citation>
    <scope>NUCLEOTIDE SEQUENCE [LARGE SCALE GENOMIC DNA]</scope>
    <source>
        <strain evidence="2">ATCC BAA-613 / DSM 15670 / CCUG 46953 / JCM 12243 / WAL 16351</strain>
    </source>
</reference>
<evidence type="ECO:0000313" key="1">
    <source>
        <dbReference type="EMBL" id="EDP14666.1"/>
    </source>
</evidence>
<proteinExistence type="predicted"/>
<organism evidence="1 2">
    <name type="scientific">Enterocloster bolteae (strain ATCC BAA-613 / DSM 15670 / CCUG 46953 / JCM 12243 / WAL 16351)</name>
    <name type="common">Clostridium bolteae</name>
    <dbReference type="NCBI Taxonomy" id="411902"/>
    <lineage>
        <taxon>Bacteria</taxon>
        <taxon>Bacillati</taxon>
        <taxon>Bacillota</taxon>
        <taxon>Clostridia</taxon>
        <taxon>Lachnospirales</taxon>
        <taxon>Lachnospiraceae</taxon>
        <taxon>Enterocloster</taxon>
    </lineage>
</organism>
<dbReference type="AlphaFoldDB" id="A8RYS0"/>
<evidence type="ECO:0000313" key="2">
    <source>
        <dbReference type="Proteomes" id="UP000005396"/>
    </source>
</evidence>
<name>A8RYS0_ENTBW</name>
<accession>A8RYS0</accession>
<protein>
    <submittedName>
        <fullName evidence="1">Uncharacterized protein</fullName>
    </submittedName>
</protein>
<dbReference type="EMBL" id="ABCC02000039">
    <property type="protein sequence ID" value="EDP14666.1"/>
    <property type="molecule type" value="Genomic_DNA"/>
</dbReference>
<gene>
    <name evidence="1" type="ORF">CLOBOL_05209</name>
</gene>
<sequence>MNMIERDELPIGFTMELAMNPEAMSRFSGLTEPEQKQVVNRARNIMSHEEMRNYVENMFTEG</sequence>
<dbReference type="Proteomes" id="UP000005396">
    <property type="component" value="Unassembled WGS sequence"/>
</dbReference>
<dbReference type="PaxDb" id="411902-CLOBOL_05209"/>
<comment type="caution">
    <text evidence="1">The sequence shown here is derived from an EMBL/GenBank/DDBJ whole genome shotgun (WGS) entry which is preliminary data.</text>
</comment>
<dbReference type="HOGENOM" id="CLU_193587_1_0_9"/>
<dbReference type="eggNOG" id="ENOG5033BQ9">
    <property type="taxonomic scope" value="Bacteria"/>
</dbReference>